<dbReference type="Pfam" id="PF10604">
    <property type="entry name" value="Polyketide_cyc2"/>
    <property type="match status" value="1"/>
</dbReference>
<dbReference type="SUPFAM" id="SSF55961">
    <property type="entry name" value="Bet v1-like"/>
    <property type="match status" value="1"/>
</dbReference>
<dbReference type="CDD" id="cd07821">
    <property type="entry name" value="PYR_PYL_RCAR_like"/>
    <property type="match status" value="1"/>
</dbReference>
<sequence>MARRLRGVGLDFAESAPVRLVFAAEVAAGPDDVYRALAEETQAWPRWFTAVTFARPTDGGREVHLRGGTRFLETVVAAEPGLRYAYRIDVTNAPGVTAMLEEWRMWPTGAATRVQWTMAVDGPAPLRLVLRAARPGVGRSFRSAVRALDRRLAARDRG</sequence>
<organism evidence="1 2">
    <name type="scientific">Streptomyces cremeus</name>
    <dbReference type="NCBI Taxonomy" id="66881"/>
    <lineage>
        <taxon>Bacteria</taxon>
        <taxon>Bacillati</taxon>
        <taxon>Actinomycetota</taxon>
        <taxon>Actinomycetes</taxon>
        <taxon>Kitasatosporales</taxon>
        <taxon>Streptomycetaceae</taxon>
        <taxon>Streptomyces</taxon>
    </lineage>
</organism>
<proteinExistence type="predicted"/>
<keyword evidence="2" id="KW-1185">Reference proteome</keyword>
<dbReference type="EMBL" id="JBHMCR010000003">
    <property type="protein sequence ID" value="MFB9519168.1"/>
    <property type="molecule type" value="Genomic_DNA"/>
</dbReference>
<name>A0ABV5P7I7_STRCM</name>
<dbReference type="InterPro" id="IPR019587">
    <property type="entry name" value="Polyketide_cyclase/dehydratase"/>
</dbReference>
<evidence type="ECO:0000313" key="2">
    <source>
        <dbReference type="Proteomes" id="UP001589718"/>
    </source>
</evidence>
<dbReference type="Proteomes" id="UP001589718">
    <property type="component" value="Unassembled WGS sequence"/>
</dbReference>
<dbReference type="RefSeq" id="WP_345225543.1">
    <property type="nucleotide sequence ID" value="NZ_BAAAXE010000013.1"/>
</dbReference>
<comment type="caution">
    <text evidence="1">The sequence shown here is derived from an EMBL/GenBank/DDBJ whole genome shotgun (WGS) entry which is preliminary data.</text>
</comment>
<protein>
    <submittedName>
        <fullName evidence="1">SRPBCC family protein</fullName>
    </submittedName>
</protein>
<dbReference type="Gene3D" id="3.30.530.20">
    <property type="match status" value="1"/>
</dbReference>
<dbReference type="InterPro" id="IPR023393">
    <property type="entry name" value="START-like_dom_sf"/>
</dbReference>
<reference evidence="1 2" key="1">
    <citation type="submission" date="2024-09" db="EMBL/GenBank/DDBJ databases">
        <authorList>
            <person name="Sun Q."/>
            <person name="Mori K."/>
        </authorList>
    </citation>
    <scope>NUCLEOTIDE SEQUENCE [LARGE SCALE GENOMIC DNA]</scope>
    <source>
        <strain evidence="1 2">JCM 4362</strain>
    </source>
</reference>
<accession>A0ABV5P7I7</accession>
<gene>
    <name evidence="1" type="ORF">ACFFTU_04275</name>
</gene>
<evidence type="ECO:0000313" key="1">
    <source>
        <dbReference type="EMBL" id="MFB9519168.1"/>
    </source>
</evidence>